<organism evidence="1 2">
    <name type="scientific">Roseimicrobium gellanilyticum</name>
    <dbReference type="NCBI Taxonomy" id="748857"/>
    <lineage>
        <taxon>Bacteria</taxon>
        <taxon>Pseudomonadati</taxon>
        <taxon>Verrucomicrobiota</taxon>
        <taxon>Verrucomicrobiia</taxon>
        <taxon>Verrucomicrobiales</taxon>
        <taxon>Verrucomicrobiaceae</taxon>
        <taxon>Roseimicrobium</taxon>
    </lineage>
</organism>
<name>A0A366HTT7_9BACT</name>
<reference evidence="1 2" key="1">
    <citation type="submission" date="2018-06" db="EMBL/GenBank/DDBJ databases">
        <title>Genomic Encyclopedia of Type Strains, Phase IV (KMG-IV): sequencing the most valuable type-strain genomes for metagenomic binning, comparative biology and taxonomic classification.</title>
        <authorList>
            <person name="Goeker M."/>
        </authorList>
    </citation>
    <scope>NUCLEOTIDE SEQUENCE [LARGE SCALE GENOMIC DNA]</scope>
    <source>
        <strain evidence="1 2">DSM 25532</strain>
    </source>
</reference>
<evidence type="ECO:0000313" key="2">
    <source>
        <dbReference type="Proteomes" id="UP000253426"/>
    </source>
</evidence>
<evidence type="ECO:0008006" key="3">
    <source>
        <dbReference type="Google" id="ProtNLM"/>
    </source>
</evidence>
<protein>
    <recommendedName>
        <fullName evidence="3">Lipoprotein</fullName>
    </recommendedName>
</protein>
<dbReference type="EMBL" id="QNRR01000001">
    <property type="protein sequence ID" value="RBP47703.1"/>
    <property type="molecule type" value="Genomic_DNA"/>
</dbReference>
<gene>
    <name evidence="1" type="ORF">DES53_101502</name>
</gene>
<dbReference type="Proteomes" id="UP000253426">
    <property type="component" value="Unassembled WGS sequence"/>
</dbReference>
<keyword evidence="2" id="KW-1185">Reference proteome</keyword>
<evidence type="ECO:0000313" key="1">
    <source>
        <dbReference type="EMBL" id="RBP47703.1"/>
    </source>
</evidence>
<proteinExistence type="predicted"/>
<dbReference type="AlphaFoldDB" id="A0A366HTT7"/>
<comment type="caution">
    <text evidence="1">The sequence shown here is derived from an EMBL/GenBank/DDBJ whole genome shotgun (WGS) entry which is preliminary data.</text>
</comment>
<sequence length="193" mass="20712">MALAGGLLLANCSSTEVSLDYQPGLSQGAPGPRKMSAGRFADMRREGSYYIGTVRTPIGTPLERVNTKIPVEQVVRNAFAHGMSSRGMLAGRGAPYVLTGEILTLHTDQVIRPAAYAKIRVNVVRVSSGQVVFSRIYSGERENSAYLPGSGSPVPMLRELVSRALQDVVDRALDDSALRARLSPTPPYGPDIL</sequence>
<accession>A0A366HTT7</accession>